<dbReference type="Proteomes" id="UP000694920">
    <property type="component" value="Unplaced"/>
</dbReference>
<evidence type="ECO:0000256" key="1">
    <source>
        <dbReference type="SAM" id="Coils"/>
    </source>
</evidence>
<name>A0AAJ7CBH1_CEPCN</name>
<keyword evidence="2" id="KW-1185">Reference proteome</keyword>
<protein>
    <submittedName>
        <fullName evidence="3">Uncharacterized protein LOC107273106</fullName>
    </submittedName>
</protein>
<dbReference type="RefSeq" id="XP_015606421.1">
    <property type="nucleotide sequence ID" value="XM_015750935.2"/>
</dbReference>
<sequence length="328" mass="36934">MVSRCNLCTHMIPETDLVKTGAECKHVFHPRSVKQAMSLQTSRGANKAIKKHCPACSRPVIEQQSVLPIGVQTLLQSVERKLGGIDQMNASIIDLSRRVDALTVSNEDLKKETKELRNVVVSMKAACEDLDRKTTDRFDAYEKRLKQLEASTSGDSTGACYAAQERRLLRLESRSMATDSVVTGVPEEEDESLKEVGVNIAQVLGVRLEKTEVLQAVRMGKQRTKRVRPILYQLAIPAKCEEIIEGKKKKRDLRGADFSSKWNNELKIYINRRVPAALNRLRQEELMKYKHIPARSVWIADGAVFIRKEKDSMPIHIGSLAELDSLID</sequence>
<keyword evidence="1" id="KW-0175">Coiled coil</keyword>
<organism evidence="2 3">
    <name type="scientific">Cephus cinctus</name>
    <name type="common">Wheat stem sawfly</name>
    <dbReference type="NCBI Taxonomy" id="211228"/>
    <lineage>
        <taxon>Eukaryota</taxon>
        <taxon>Metazoa</taxon>
        <taxon>Ecdysozoa</taxon>
        <taxon>Arthropoda</taxon>
        <taxon>Hexapoda</taxon>
        <taxon>Insecta</taxon>
        <taxon>Pterygota</taxon>
        <taxon>Neoptera</taxon>
        <taxon>Endopterygota</taxon>
        <taxon>Hymenoptera</taxon>
        <taxon>Cephoidea</taxon>
        <taxon>Cephidae</taxon>
        <taxon>Cephus</taxon>
    </lineage>
</organism>
<evidence type="ECO:0000313" key="2">
    <source>
        <dbReference type="Proteomes" id="UP000694920"/>
    </source>
</evidence>
<gene>
    <name evidence="3" type="primary">LOC107273106</name>
</gene>
<accession>A0AAJ7CBH1</accession>
<proteinExistence type="predicted"/>
<evidence type="ECO:0000313" key="3">
    <source>
        <dbReference type="RefSeq" id="XP_015606421.1"/>
    </source>
</evidence>
<dbReference type="GeneID" id="107273106"/>
<feature type="coiled-coil region" evidence="1">
    <location>
        <begin position="92"/>
        <end position="126"/>
    </location>
</feature>
<dbReference type="KEGG" id="ccin:107273106"/>
<dbReference type="SUPFAM" id="SSF57850">
    <property type="entry name" value="RING/U-box"/>
    <property type="match status" value="1"/>
</dbReference>
<dbReference type="AlphaFoldDB" id="A0AAJ7CBH1"/>
<reference evidence="3" key="1">
    <citation type="submission" date="2025-08" db="UniProtKB">
        <authorList>
            <consortium name="RefSeq"/>
        </authorList>
    </citation>
    <scope>IDENTIFICATION</scope>
</reference>